<dbReference type="Proteomes" id="UP000789405">
    <property type="component" value="Unassembled WGS sequence"/>
</dbReference>
<keyword evidence="2" id="KW-1185">Reference proteome</keyword>
<organism evidence="1 2">
    <name type="scientific">Dentiscutata erythropus</name>
    <dbReference type="NCBI Taxonomy" id="1348616"/>
    <lineage>
        <taxon>Eukaryota</taxon>
        <taxon>Fungi</taxon>
        <taxon>Fungi incertae sedis</taxon>
        <taxon>Mucoromycota</taxon>
        <taxon>Glomeromycotina</taxon>
        <taxon>Glomeromycetes</taxon>
        <taxon>Diversisporales</taxon>
        <taxon>Gigasporaceae</taxon>
        <taxon>Dentiscutata</taxon>
    </lineage>
</organism>
<comment type="caution">
    <text evidence="1">The sequence shown here is derived from an EMBL/GenBank/DDBJ whole genome shotgun (WGS) entry which is preliminary data.</text>
</comment>
<gene>
    <name evidence="1" type="ORF">DERYTH_LOCUS2883</name>
</gene>
<dbReference type="AlphaFoldDB" id="A0A9N8ZMF4"/>
<proteinExistence type="predicted"/>
<protein>
    <submittedName>
        <fullName evidence="1">10363_t:CDS:1</fullName>
    </submittedName>
</protein>
<sequence length="219" mass="24585">MPYSLVVWALGAYPVVREYYDIEMSLFVPLNAEERDLETQAVFEKDNFFCVGGKIIPGFYNGSKRAKAVESNKCPLKVSLVGVPQEIPCEIKDDTVIKTLVTDFSGQDMIRPHEYVNYVDTRLNSKKKVLDGNVSQNSSVFKSSIRSRLLASHQNMVGDSEEKLDNGTSVDSNDFANNSHLAKRARVDDSDEFFDGSSVNLEYESCTKVVILYLIAMKK</sequence>
<evidence type="ECO:0000313" key="2">
    <source>
        <dbReference type="Proteomes" id="UP000789405"/>
    </source>
</evidence>
<reference evidence="1" key="1">
    <citation type="submission" date="2021-06" db="EMBL/GenBank/DDBJ databases">
        <authorList>
            <person name="Kallberg Y."/>
            <person name="Tangrot J."/>
            <person name="Rosling A."/>
        </authorList>
    </citation>
    <scope>NUCLEOTIDE SEQUENCE</scope>
    <source>
        <strain evidence="1">MA453B</strain>
    </source>
</reference>
<accession>A0A9N8ZMF4</accession>
<evidence type="ECO:0000313" key="1">
    <source>
        <dbReference type="EMBL" id="CAG8500625.1"/>
    </source>
</evidence>
<dbReference type="EMBL" id="CAJVPY010000960">
    <property type="protein sequence ID" value="CAG8500625.1"/>
    <property type="molecule type" value="Genomic_DNA"/>
</dbReference>
<name>A0A9N8ZMF4_9GLOM</name>